<dbReference type="GO" id="GO:0008094">
    <property type="term" value="F:ATP-dependent activity, acting on DNA"/>
    <property type="evidence" value="ECO:0007669"/>
    <property type="project" value="TreeGrafter"/>
</dbReference>
<keyword evidence="3" id="KW-0067">ATP-binding</keyword>
<evidence type="ECO:0000313" key="6">
    <source>
        <dbReference type="Proteomes" id="UP000297716"/>
    </source>
</evidence>
<dbReference type="GO" id="GO:0005634">
    <property type="term" value="C:nucleus"/>
    <property type="evidence" value="ECO:0007669"/>
    <property type="project" value="TreeGrafter"/>
</dbReference>
<dbReference type="Pfam" id="PF00176">
    <property type="entry name" value="SNF2-rel_dom"/>
    <property type="match status" value="2"/>
</dbReference>
<reference evidence="5 6" key="1">
    <citation type="submission" date="2019-03" db="EMBL/GenBank/DDBJ databases">
        <title>Draft genome sequence of Xylaria hypoxylon DSM 108379, a ubiquitous saprotrophic-parasitic fungi on hardwood.</title>
        <authorList>
            <person name="Buettner E."/>
            <person name="Leonhardt S."/>
            <person name="Gebauer A.M."/>
            <person name="Liers C."/>
            <person name="Hofrichter M."/>
            <person name="Kellner H."/>
        </authorList>
    </citation>
    <scope>NUCLEOTIDE SEQUENCE [LARGE SCALE GENOMIC DNA]</scope>
    <source>
        <strain evidence="5 6">DSM 108379</strain>
    </source>
</reference>
<dbReference type="SMART" id="SM00490">
    <property type="entry name" value="HELICc"/>
    <property type="match status" value="1"/>
</dbReference>
<name>A0A4Z0Z6H5_9PEZI</name>
<evidence type="ECO:0000256" key="2">
    <source>
        <dbReference type="ARBA" id="ARBA00022801"/>
    </source>
</evidence>
<accession>A0A4Z0Z6H5</accession>
<evidence type="ECO:0000313" key="5">
    <source>
        <dbReference type="EMBL" id="TGJ84976.1"/>
    </source>
</evidence>
<dbReference type="SMART" id="SM00487">
    <property type="entry name" value="DEXDc"/>
    <property type="match status" value="1"/>
</dbReference>
<dbReference type="Gene3D" id="3.40.50.300">
    <property type="entry name" value="P-loop containing nucleotide triphosphate hydrolases"/>
    <property type="match status" value="1"/>
</dbReference>
<dbReference type="PROSITE" id="PS51194">
    <property type="entry name" value="HELICASE_CTER"/>
    <property type="match status" value="1"/>
</dbReference>
<dbReference type="Gene3D" id="3.40.50.10810">
    <property type="entry name" value="Tandem AAA-ATPase domain"/>
    <property type="match status" value="1"/>
</dbReference>
<evidence type="ECO:0000256" key="3">
    <source>
        <dbReference type="ARBA" id="ARBA00022840"/>
    </source>
</evidence>
<dbReference type="PANTHER" id="PTHR45626">
    <property type="entry name" value="TRANSCRIPTION TERMINATION FACTOR 2-RELATED"/>
    <property type="match status" value="1"/>
</dbReference>
<dbReference type="STRING" id="37992.A0A4Z0Z6H5"/>
<evidence type="ECO:0000256" key="1">
    <source>
        <dbReference type="ARBA" id="ARBA00022741"/>
    </source>
</evidence>
<keyword evidence="1" id="KW-0547">Nucleotide-binding</keyword>
<dbReference type="SUPFAM" id="SSF52540">
    <property type="entry name" value="P-loop containing nucleoside triphosphate hydrolases"/>
    <property type="match status" value="2"/>
</dbReference>
<dbReference type="GO" id="GO:0006281">
    <property type="term" value="P:DNA repair"/>
    <property type="evidence" value="ECO:0007669"/>
    <property type="project" value="TreeGrafter"/>
</dbReference>
<dbReference type="GO" id="GO:0005524">
    <property type="term" value="F:ATP binding"/>
    <property type="evidence" value="ECO:0007669"/>
    <property type="project" value="UniProtKB-KW"/>
</dbReference>
<dbReference type="InterPro" id="IPR050628">
    <property type="entry name" value="SNF2_RAD54_helicase_TF"/>
</dbReference>
<dbReference type="OrthoDB" id="448448at2759"/>
<evidence type="ECO:0000259" key="4">
    <source>
        <dbReference type="PROSITE" id="PS51194"/>
    </source>
</evidence>
<dbReference type="PANTHER" id="PTHR45626:SF22">
    <property type="entry name" value="DNA REPAIR PROTEIN RAD5"/>
    <property type="match status" value="1"/>
</dbReference>
<dbReference type="InterPro" id="IPR027417">
    <property type="entry name" value="P-loop_NTPase"/>
</dbReference>
<dbReference type="InterPro" id="IPR049730">
    <property type="entry name" value="SNF2/RAD54-like_C"/>
</dbReference>
<dbReference type="InterPro" id="IPR038718">
    <property type="entry name" value="SNF2-like_sf"/>
</dbReference>
<dbReference type="EMBL" id="SKBN01000055">
    <property type="protein sequence ID" value="TGJ84976.1"/>
    <property type="molecule type" value="Genomic_DNA"/>
</dbReference>
<protein>
    <recommendedName>
        <fullName evidence="4">Helicase C-terminal domain-containing protein</fullName>
    </recommendedName>
</protein>
<keyword evidence="6" id="KW-1185">Reference proteome</keyword>
<dbReference type="InterPro" id="IPR014001">
    <property type="entry name" value="Helicase_ATP-bd"/>
</dbReference>
<dbReference type="CDD" id="cd18793">
    <property type="entry name" value="SF2_C_SNF"/>
    <property type="match status" value="1"/>
</dbReference>
<dbReference type="InterPro" id="IPR000330">
    <property type="entry name" value="SNF2_N"/>
</dbReference>
<feature type="domain" description="Helicase C-terminal" evidence="4">
    <location>
        <begin position="721"/>
        <end position="878"/>
    </location>
</feature>
<dbReference type="Proteomes" id="UP000297716">
    <property type="component" value="Unassembled WGS sequence"/>
</dbReference>
<dbReference type="InterPro" id="IPR001650">
    <property type="entry name" value="Helicase_C-like"/>
</dbReference>
<organism evidence="5 6">
    <name type="scientific">Xylaria hypoxylon</name>
    <dbReference type="NCBI Taxonomy" id="37992"/>
    <lineage>
        <taxon>Eukaryota</taxon>
        <taxon>Fungi</taxon>
        <taxon>Dikarya</taxon>
        <taxon>Ascomycota</taxon>
        <taxon>Pezizomycotina</taxon>
        <taxon>Sordariomycetes</taxon>
        <taxon>Xylariomycetidae</taxon>
        <taxon>Xylariales</taxon>
        <taxon>Xylariaceae</taxon>
        <taxon>Xylaria</taxon>
    </lineage>
</organism>
<keyword evidence="2" id="KW-0378">Hydrolase</keyword>
<comment type="caution">
    <text evidence="5">The sequence shown here is derived from an EMBL/GenBank/DDBJ whole genome shotgun (WGS) entry which is preliminary data.</text>
</comment>
<dbReference type="CDD" id="cd18008">
    <property type="entry name" value="DEXDc_SHPRH-like"/>
    <property type="match status" value="1"/>
</dbReference>
<dbReference type="GO" id="GO:0016787">
    <property type="term" value="F:hydrolase activity"/>
    <property type="evidence" value="ECO:0007669"/>
    <property type="project" value="UniProtKB-KW"/>
</dbReference>
<dbReference type="Pfam" id="PF00271">
    <property type="entry name" value="Helicase_C"/>
    <property type="match status" value="1"/>
</dbReference>
<sequence length="894" mass="100689">MNYANPRPQKRARLEDGAQCDLPAKGGFLNELPNINQTEFQATTFHGHPRHQVQVSITAASLLEQNTTGFHMVPTDISTQLLTSATQFTSSIPLSSHTFLNSAGNCEHNAVPLSPPAHTISHCDAAENTVVGLAQDSDRFLQSIISKATDETVCFGMVEHLCGTCDVKSSVVPNEVLVKFQSPDQFQSIGDELISGRLHSKHTSMIHGLLQEDTLELFVSCIIDKTPSASKSTRSLKILPCSVEVTVYGPLELLHEIGDWFQEQDIYLQDPRSCYLDAKYCNPQKLSTGQVETCSLVSEVTAKRTIPFEMQVIQSQLGFLDALRSRDDLYEAQQPTAIRSALKRHQKQALTFMIQRENGWNFDQKYIDLWEAHHTDHGTYFINKVSNTYQNEEPPDFRGGVIADTMGLGKTLTMTALVAADLDNPREQAMATFRDLSHLPEVETSLIIIPPPLLDTWEEQLSEHVFDNHLKWCRHHAKNRITSFDELRGQHIVLTTYHTVSAEWKGAKNAQSSLLFSVNWKRIIIDEASLLKFIRATPYDDMKQFETAISSLWKSGEDEEAVRRLQYLSVCLLLRRTKEAIDLPPKQDLLCPVDFSPDERAAYEKLRQQAIYSIDEAVYGHHGSTRQYNHANALQKIESLRLFSDLGLQYHARHEPHADQDWPRIAQQAFNSRRAIEPLIFSKPQFSSCMKFVCVSTGGDAFEEIPDSLSLPFSSTRLSSKVEALITDLRSLPLSNKCVVFSTWRLTLDLIEAGLDQNSIQHIRFDGKVPQNERGAVISRFRTDSDIRVMLLTLSCGAVGRLHDSLTLTVASRAYLMEPHWNPTLEEQALARIHRLGQTQEVTTIRLYMRNSFEEEVMKVQASKKQLANVLLQPHDGGSAGENLSTLQGLRSLL</sequence>
<dbReference type="AlphaFoldDB" id="A0A4Z0Z6H5"/>
<proteinExistence type="predicted"/>
<gene>
    <name evidence="5" type="ORF">E0Z10_g3806</name>
</gene>